<keyword evidence="2" id="KW-1133">Transmembrane helix</keyword>
<comment type="caution">
    <text evidence="3">The sequence shown here is derived from an EMBL/GenBank/DDBJ whole genome shotgun (WGS) entry which is preliminary data.</text>
</comment>
<keyword evidence="2" id="KW-0472">Membrane</keyword>
<evidence type="ECO:0000313" key="4">
    <source>
        <dbReference type="Proteomes" id="UP000265515"/>
    </source>
</evidence>
<feature type="non-terminal residue" evidence="3">
    <location>
        <position position="268"/>
    </location>
</feature>
<dbReference type="Proteomes" id="UP000265515">
    <property type="component" value="Unassembled WGS sequence"/>
</dbReference>
<feature type="transmembrane region" description="Helical" evidence="2">
    <location>
        <begin position="70"/>
        <end position="89"/>
    </location>
</feature>
<keyword evidence="2" id="KW-0812">Transmembrane</keyword>
<reference evidence="3 4" key="1">
    <citation type="journal article" date="2018" name="Cell">
        <title>The Chara Genome: Secondary Complexity and Implications for Plant Terrestrialization.</title>
        <authorList>
            <person name="Nishiyama T."/>
            <person name="Sakayama H."/>
            <person name="Vries J.D."/>
            <person name="Buschmann H."/>
            <person name="Saint-Marcoux D."/>
            <person name="Ullrich K.K."/>
            <person name="Haas F.B."/>
            <person name="Vanderstraeten L."/>
            <person name="Becker D."/>
            <person name="Lang D."/>
            <person name="Vosolsobe S."/>
            <person name="Rombauts S."/>
            <person name="Wilhelmsson P.K.I."/>
            <person name="Janitza P."/>
            <person name="Kern R."/>
            <person name="Heyl A."/>
            <person name="Rumpler F."/>
            <person name="Villalobos L.I.A.C."/>
            <person name="Clay J.M."/>
            <person name="Skokan R."/>
            <person name="Toyoda A."/>
            <person name="Suzuki Y."/>
            <person name="Kagoshima H."/>
            <person name="Schijlen E."/>
            <person name="Tajeshwar N."/>
            <person name="Catarino B."/>
            <person name="Hetherington A.J."/>
            <person name="Saltykova A."/>
            <person name="Bonnot C."/>
            <person name="Breuninger H."/>
            <person name="Symeonidi A."/>
            <person name="Radhakrishnan G.V."/>
            <person name="Van Nieuwerburgh F."/>
            <person name="Deforce D."/>
            <person name="Chang C."/>
            <person name="Karol K.G."/>
            <person name="Hedrich R."/>
            <person name="Ulvskov P."/>
            <person name="Glockner G."/>
            <person name="Delwiche C.F."/>
            <person name="Petrasek J."/>
            <person name="Van de Peer Y."/>
            <person name="Friml J."/>
            <person name="Beilby M."/>
            <person name="Dolan L."/>
            <person name="Kohara Y."/>
            <person name="Sugano S."/>
            <person name="Fujiyama A."/>
            <person name="Delaux P.-M."/>
            <person name="Quint M."/>
            <person name="TheiBen G."/>
            <person name="Hagemann M."/>
            <person name="Harholt J."/>
            <person name="Dunand C."/>
            <person name="Zachgo S."/>
            <person name="Langdale J."/>
            <person name="Maumus F."/>
            <person name="Straeten D.V.D."/>
            <person name="Gould S.B."/>
            <person name="Rensing S.A."/>
        </authorList>
    </citation>
    <scope>NUCLEOTIDE SEQUENCE [LARGE SCALE GENOMIC DNA]</scope>
    <source>
        <strain evidence="3 4">S276</strain>
    </source>
</reference>
<accession>A0A388JL66</accession>
<organism evidence="3 4">
    <name type="scientific">Chara braunii</name>
    <name type="common">Braun's stonewort</name>
    <dbReference type="NCBI Taxonomy" id="69332"/>
    <lineage>
        <taxon>Eukaryota</taxon>
        <taxon>Viridiplantae</taxon>
        <taxon>Streptophyta</taxon>
        <taxon>Charophyceae</taxon>
        <taxon>Charales</taxon>
        <taxon>Characeae</taxon>
        <taxon>Chara</taxon>
    </lineage>
</organism>
<proteinExistence type="predicted"/>
<evidence type="ECO:0000256" key="2">
    <source>
        <dbReference type="SAM" id="Phobius"/>
    </source>
</evidence>
<keyword evidence="4" id="KW-1185">Reference proteome</keyword>
<evidence type="ECO:0000256" key="1">
    <source>
        <dbReference type="SAM" id="MobiDB-lite"/>
    </source>
</evidence>
<name>A0A388JL66_CHABU</name>
<dbReference type="EMBL" id="BFEA01005081">
    <property type="protein sequence ID" value="GBG48654.1"/>
    <property type="molecule type" value="Genomic_DNA"/>
</dbReference>
<feature type="transmembrane region" description="Helical" evidence="2">
    <location>
        <begin position="228"/>
        <end position="246"/>
    </location>
</feature>
<dbReference type="AlphaFoldDB" id="A0A388JL66"/>
<gene>
    <name evidence="3" type="ORF">CBR_g82325</name>
</gene>
<feature type="region of interest" description="Disordered" evidence="1">
    <location>
        <begin position="28"/>
        <end position="50"/>
    </location>
</feature>
<protein>
    <submittedName>
        <fullName evidence="3">Uncharacterized protein</fullName>
    </submittedName>
</protein>
<feature type="region of interest" description="Disordered" evidence="1">
    <location>
        <begin position="115"/>
        <end position="134"/>
    </location>
</feature>
<evidence type="ECO:0000313" key="3">
    <source>
        <dbReference type="EMBL" id="GBG48654.1"/>
    </source>
</evidence>
<sequence length="268" mass="29463">MVRTSSVRIYRNGTVGSAARSTCGDPLASGAGLVRRPTGGSGPDAPPEPLTRGGNCFGNMNRLIKHWKGLILLVVFLICVSIISTSLLYDLFEGDDADGQSLDTWRFLFGKRRGGGGGGGGGWEEEGEEGGWGGEGGTWETESLFARMWSGRWGDGAGRGGGISRKKWKNKVKGFRDMQRAFADWDDAVGCKRFRERHLRNAVLCDSRAMQKPDRIACESMKKRHVVVRVRCGLIAIPMFVIMLIFDCSRRSINCSHRYDEDRVPLAG</sequence>